<sequence length="146" mass="16710">MGFSWLPKECSDPTIEAEFIESTGLKYWRDMNYTTEVPLEEVQRGDGPIFFVKSDYHRAHCAFLFKKMHRAISHGKKVDGLVSPVHHTSHCVHMLLADDDVHSTAESTPVHTPVQVAFVKFPYCGKDGGYNTEWGKQGEWVKEKRK</sequence>
<name>A0A8T9BH42_9HELO</name>
<protein>
    <submittedName>
        <fullName evidence="1">Uncharacterized protein</fullName>
    </submittedName>
</protein>
<reference evidence="1 2" key="1">
    <citation type="submission" date="2018-05" db="EMBL/GenBank/DDBJ databases">
        <title>Whole genome sequencing for identification of molecular markers to develop diagnostic detection tools for the regulated plant pathogen Lachnellula willkommii.</title>
        <authorList>
            <person name="Giroux E."/>
            <person name="Bilodeau G."/>
        </authorList>
    </citation>
    <scope>NUCLEOTIDE SEQUENCE [LARGE SCALE GENOMIC DNA]</scope>
    <source>
        <strain evidence="1 2">CBS 203.66</strain>
    </source>
</reference>
<keyword evidence="2" id="KW-1185">Reference proteome</keyword>
<dbReference type="AlphaFoldDB" id="A0A8T9BH42"/>
<dbReference type="InterPro" id="IPR053008">
    <property type="entry name" value="Phomopsin_biosynth_assoc"/>
</dbReference>
<organism evidence="1 2">
    <name type="scientific">Lachnellula arida</name>
    <dbReference type="NCBI Taxonomy" id="1316785"/>
    <lineage>
        <taxon>Eukaryota</taxon>
        <taxon>Fungi</taxon>
        <taxon>Dikarya</taxon>
        <taxon>Ascomycota</taxon>
        <taxon>Pezizomycotina</taxon>
        <taxon>Leotiomycetes</taxon>
        <taxon>Helotiales</taxon>
        <taxon>Lachnaceae</taxon>
        <taxon>Lachnellula</taxon>
    </lineage>
</organism>
<gene>
    <name evidence="1" type="ORF">LARI1_G004063</name>
</gene>
<dbReference type="Proteomes" id="UP000469559">
    <property type="component" value="Unassembled WGS sequence"/>
</dbReference>
<dbReference type="OrthoDB" id="3501153at2759"/>
<dbReference type="PANTHER" id="PTHR35896">
    <property type="entry name" value="IG-LIKE DOMAIN-CONTAINING PROTEIN"/>
    <property type="match status" value="1"/>
</dbReference>
<proteinExistence type="predicted"/>
<comment type="caution">
    <text evidence="1">The sequence shown here is derived from an EMBL/GenBank/DDBJ whole genome shotgun (WGS) entry which is preliminary data.</text>
</comment>
<evidence type="ECO:0000313" key="2">
    <source>
        <dbReference type="Proteomes" id="UP000469559"/>
    </source>
</evidence>
<dbReference type="PANTHER" id="PTHR35896:SF3">
    <property type="entry name" value="MAJOR FACILITATOR SUPERFAMILY TRANSPORTER"/>
    <property type="match status" value="1"/>
</dbReference>
<dbReference type="EMBL" id="QGMF01000150">
    <property type="protein sequence ID" value="TVY18746.1"/>
    <property type="molecule type" value="Genomic_DNA"/>
</dbReference>
<accession>A0A8T9BH42</accession>
<evidence type="ECO:0000313" key="1">
    <source>
        <dbReference type="EMBL" id="TVY18746.1"/>
    </source>
</evidence>